<protein>
    <submittedName>
        <fullName evidence="1">Uncharacterized protein</fullName>
    </submittedName>
</protein>
<reference evidence="1 2" key="1">
    <citation type="journal article" date="2015" name="Genome Biol. Evol.">
        <title>Phylogenomic analyses indicate that early fungi evolved digesting cell walls of algal ancestors of land plants.</title>
        <authorList>
            <person name="Chang Y."/>
            <person name="Wang S."/>
            <person name="Sekimoto S."/>
            <person name="Aerts A.L."/>
            <person name="Choi C."/>
            <person name="Clum A."/>
            <person name="LaButti K.M."/>
            <person name="Lindquist E.A."/>
            <person name="Yee Ngan C."/>
            <person name="Ohm R.A."/>
            <person name="Salamov A.A."/>
            <person name="Grigoriev I.V."/>
            <person name="Spatafora J.W."/>
            <person name="Berbee M.L."/>
        </authorList>
    </citation>
    <scope>NUCLEOTIDE SEQUENCE [LARGE SCALE GENOMIC DNA]</scope>
    <source>
        <strain evidence="1 2">NRRL 28638</strain>
    </source>
</reference>
<keyword evidence="2" id="KW-1185">Reference proteome</keyword>
<dbReference type="AlphaFoldDB" id="A0A137P8L8"/>
<organism evidence="1 2">
    <name type="scientific">Conidiobolus coronatus (strain ATCC 28846 / CBS 209.66 / NRRL 28638)</name>
    <name type="common">Delacroixia coronata</name>
    <dbReference type="NCBI Taxonomy" id="796925"/>
    <lineage>
        <taxon>Eukaryota</taxon>
        <taxon>Fungi</taxon>
        <taxon>Fungi incertae sedis</taxon>
        <taxon>Zoopagomycota</taxon>
        <taxon>Entomophthoromycotina</taxon>
        <taxon>Entomophthoromycetes</taxon>
        <taxon>Entomophthorales</taxon>
        <taxon>Ancylistaceae</taxon>
        <taxon>Conidiobolus</taxon>
    </lineage>
</organism>
<gene>
    <name evidence="1" type="ORF">CONCODRAFT_84777</name>
</gene>
<sequence length="388" mass="45080">MINTIEKIISHFDENYLRNFKENITVLTKEDIQFINSKWKEVNTLSRLRISLNLYLLCIADPEYFKENNLIKFTITMSKDTDPLVKIISNSIKNYDKLKDVKLNDFSNKISVNSIIVYLTNQVDKLPVQESKIHKSFLDSRLMDDIVFREDTIHKNIQKKKSALLASRGAPASVKRKYAEIENTAAPSSSEPAAQQNPQSINQSYISSSDAKNLFGSVMPNQKPQDQAVNKGGGLTYEQMNEAMDINRAKEKLGWRTIVNKPTQVKNLIDVDLQPIANMVLERLTKDKEKYPDISTYRYKPTQLEQYEIIKQSSIFKEKNCLSNENQDRIINFILKKFDNELNFPPLLDILMDERDIFNEEHQTSFTQKTIFYGCKSTVQWKIVTRYF</sequence>
<proteinExistence type="predicted"/>
<dbReference type="Proteomes" id="UP000070444">
    <property type="component" value="Unassembled WGS sequence"/>
</dbReference>
<accession>A0A137P8L8</accession>
<name>A0A137P8L8_CONC2</name>
<dbReference type="EMBL" id="KQ964478">
    <property type="protein sequence ID" value="KXN71294.1"/>
    <property type="molecule type" value="Genomic_DNA"/>
</dbReference>
<evidence type="ECO:0000313" key="2">
    <source>
        <dbReference type="Proteomes" id="UP000070444"/>
    </source>
</evidence>
<evidence type="ECO:0000313" key="1">
    <source>
        <dbReference type="EMBL" id="KXN71294.1"/>
    </source>
</evidence>